<sequence>MSHASCAIRHCCSFFTEKTLPPRPRVAVYFSYDEWQTELYHDVMEKNYALLTSLSEAQLSSFHCEFRELRCPGPLLESVTPLRIAIGAEGISRGKAVTVIGAEPRILSPREVR</sequence>
<evidence type="ECO:0000313" key="3">
    <source>
        <dbReference type="Proteomes" id="UP000472274"/>
    </source>
</evidence>
<dbReference type="CDD" id="cd07765">
    <property type="entry name" value="KRAB_A-box"/>
    <property type="match status" value="1"/>
</dbReference>
<evidence type="ECO:0000259" key="1">
    <source>
        <dbReference type="Pfam" id="PF01352"/>
    </source>
</evidence>
<dbReference type="AlphaFoldDB" id="A0A674I162"/>
<accession>A0A674I162</accession>
<dbReference type="Gene3D" id="6.10.140.140">
    <property type="match status" value="1"/>
</dbReference>
<name>A0A674I162_9SAUR</name>
<dbReference type="Pfam" id="PF01352">
    <property type="entry name" value="KRAB"/>
    <property type="match status" value="1"/>
</dbReference>
<protein>
    <recommendedName>
        <fullName evidence="1">KRAB domain-containing protein</fullName>
    </recommendedName>
</protein>
<reference evidence="2" key="1">
    <citation type="submission" date="2025-08" db="UniProtKB">
        <authorList>
            <consortium name="Ensembl"/>
        </authorList>
    </citation>
    <scope>IDENTIFICATION</scope>
</reference>
<reference evidence="2" key="2">
    <citation type="submission" date="2025-09" db="UniProtKB">
        <authorList>
            <consortium name="Ensembl"/>
        </authorList>
    </citation>
    <scope>IDENTIFICATION</scope>
</reference>
<dbReference type="Ensembl" id="ENSTMTT00000001703.1">
    <property type="protein sequence ID" value="ENSTMTP00000001652.1"/>
    <property type="gene ID" value="ENSTMTG00000001324.1"/>
</dbReference>
<dbReference type="GO" id="GO:0006355">
    <property type="term" value="P:regulation of DNA-templated transcription"/>
    <property type="evidence" value="ECO:0007669"/>
    <property type="project" value="InterPro"/>
</dbReference>
<dbReference type="SUPFAM" id="SSF109640">
    <property type="entry name" value="KRAB domain (Kruppel-associated box)"/>
    <property type="match status" value="1"/>
</dbReference>
<evidence type="ECO:0000313" key="2">
    <source>
        <dbReference type="Ensembl" id="ENSTMTP00000001652.1"/>
    </source>
</evidence>
<proteinExistence type="predicted"/>
<dbReference type="InParanoid" id="A0A674I162"/>
<dbReference type="Proteomes" id="UP000472274">
    <property type="component" value="Unplaced"/>
</dbReference>
<dbReference type="InterPro" id="IPR036051">
    <property type="entry name" value="KRAB_dom_sf"/>
</dbReference>
<feature type="domain" description="KRAB" evidence="1">
    <location>
        <begin position="26"/>
        <end position="54"/>
    </location>
</feature>
<keyword evidence="3" id="KW-1185">Reference proteome</keyword>
<organism evidence="2 3">
    <name type="scientific">Terrapene triunguis</name>
    <name type="common">Three-toed box turtle</name>
    <dbReference type="NCBI Taxonomy" id="2587831"/>
    <lineage>
        <taxon>Eukaryota</taxon>
        <taxon>Metazoa</taxon>
        <taxon>Chordata</taxon>
        <taxon>Craniata</taxon>
        <taxon>Vertebrata</taxon>
        <taxon>Euteleostomi</taxon>
        <taxon>Archelosauria</taxon>
        <taxon>Testudinata</taxon>
        <taxon>Testudines</taxon>
        <taxon>Cryptodira</taxon>
        <taxon>Durocryptodira</taxon>
        <taxon>Testudinoidea</taxon>
        <taxon>Emydidae</taxon>
        <taxon>Terrapene</taxon>
    </lineage>
</organism>
<dbReference type="InterPro" id="IPR001909">
    <property type="entry name" value="KRAB"/>
</dbReference>